<dbReference type="AlphaFoldDB" id="A0A6J7P0G0"/>
<feature type="compositionally biased region" description="Polar residues" evidence="1">
    <location>
        <begin position="120"/>
        <end position="140"/>
    </location>
</feature>
<feature type="region of interest" description="Disordered" evidence="1">
    <location>
        <begin position="1"/>
        <end position="186"/>
    </location>
</feature>
<feature type="compositionally biased region" description="Polar residues" evidence="1">
    <location>
        <begin position="40"/>
        <end position="55"/>
    </location>
</feature>
<accession>A0A6J7P0G0</accession>
<dbReference type="EMBL" id="CAFBOK010000269">
    <property type="protein sequence ID" value="CAB4998711.1"/>
    <property type="molecule type" value="Genomic_DNA"/>
</dbReference>
<organism evidence="2">
    <name type="scientific">freshwater metagenome</name>
    <dbReference type="NCBI Taxonomy" id="449393"/>
    <lineage>
        <taxon>unclassified sequences</taxon>
        <taxon>metagenomes</taxon>
        <taxon>ecological metagenomes</taxon>
    </lineage>
</organism>
<evidence type="ECO:0000313" key="2">
    <source>
        <dbReference type="EMBL" id="CAB4998711.1"/>
    </source>
</evidence>
<sequence>MDGPGRTEVNQPWPKAHASPNPVIASTHPRTAHVSRQRRPMNNGNSAVISRNQPTIPVPNGPVPKRKTSPSRRENPPFDDTPTMASHPFRKPRLQGRCRTSAKTEPPMPTKMIRPLPTNWPATQPPTANTSAAPETTTMMAGSMIAPNATMKPTRTRRCPSGRWRTPGPGSSPLRPKGASSLAAAS</sequence>
<reference evidence="2" key="1">
    <citation type="submission" date="2020-05" db="EMBL/GenBank/DDBJ databases">
        <authorList>
            <person name="Chiriac C."/>
            <person name="Salcher M."/>
            <person name="Ghai R."/>
            <person name="Kavagutti S V."/>
        </authorList>
    </citation>
    <scope>NUCLEOTIDE SEQUENCE</scope>
</reference>
<protein>
    <submittedName>
        <fullName evidence="2">Unannotated protein</fullName>
    </submittedName>
</protein>
<gene>
    <name evidence="2" type="ORF">UFOPK3927_01745</name>
</gene>
<proteinExistence type="predicted"/>
<feature type="compositionally biased region" description="Basic residues" evidence="1">
    <location>
        <begin position="30"/>
        <end position="39"/>
    </location>
</feature>
<name>A0A6J7P0G0_9ZZZZ</name>
<evidence type="ECO:0000256" key="1">
    <source>
        <dbReference type="SAM" id="MobiDB-lite"/>
    </source>
</evidence>